<dbReference type="GO" id="GO:0030420">
    <property type="term" value="P:establishment of competence for transformation"/>
    <property type="evidence" value="ECO:0007669"/>
    <property type="project" value="UniProtKB-KW"/>
</dbReference>
<protein>
    <submittedName>
        <fullName evidence="4">Type II secretion system protein</fullName>
    </submittedName>
</protein>
<organism evidence="4 5">
    <name type="scientific">Oceanobacillus profundus</name>
    <dbReference type="NCBI Taxonomy" id="372463"/>
    <lineage>
        <taxon>Bacteria</taxon>
        <taxon>Bacillati</taxon>
        <taxon>Bacillota</taxon>
        <taxon>Bacilli</taxon>
        <taxon>Bacillales</taxon>
        <taxon>Bacillaceae</taxon>
        <taxon>Oceanobacillus</taxon>
    </lineage>
</organism>
<keyword evidence="3" id="KW-0472">Membrane</keyword>
<evidence type="ECO:0000313" key="5">
    <source>
        <dbReference type="Proteomes" id="UP000285456"/>
    </source>
</evidence>
<comment type="subcellular location">
    <subcellularLocation>
        <location evidence="1">Cell surface</location>
    </subcellularLocation>
</comment>
<dbReference type="Proteomes" id="UP000285456">
    <property type="component" value="Unassembled WGS sequence"/>
</dbReference>
<feature type="transmembrane region" description="Helical" evidence="3">
    <location>
        <begin position="12"/>
        <end position="35"/>
    </location>
</feature>
<dbReference type="OrthoDB" id="1653576at2"/>
<dbReference type="InterPro" id="IPR045584">
    <property type="entry name" value="Pilin-like"/>
</dbReference>
<sequence length="150" mass="17994">MEIKVLYQHLKYNHGFTLLEVLFVLAVFSIIMVIFPPFQFESIEKQKDKQFLDTLKIDVLYVQNMSYLTTGEEIFIRFYKDNYKVFQDNEIIAEQVYPAGWTVDYRQNSDIRFNGKGTFLYPRTIHIKTTYSEYRIVFQFGKGRFYIAES</sequence>
<keyword evidence="3" id="KW-1133">Transmembrane helix</keyword>
<dbReference type="InterPro" id="IPR016785">
    <property type="entry name" value="ComGD"/>
</dbReference>
<evidence type="ECO:0000256" key="2">
    <source>
        <dbReference type="ARBA" id="ARBA00023287"/>
    </source>
</evidence>
<keyword evidence="2" id="KW-0178">Competence</keyword>
<comment type="caution">
    <text evidence="4">The sequence shown here is derived from an EMBL/GenBank/DDBJ whole genome shotgun (WGS) entry which is preliminary data.</text>
</comment>
<dbReference type="NCBIfam" id="NF040982">
    <property type="entry name" value="ComGD"/>
    <property type="match status" value="1"/>
</dbReference>
<proteinExistence type="predicted"/>
<evidence type="ECO:0000256" key="1">
    <source>
        <dbReference type="ARBA" id="ARBA00004241"/>
    </source>
</evidence>
<dbReference type="GO" id="GO:0009986">
    <property type="term" value="C:cell surface"/>
    <property type="evidence" value="ECO:0007669"/>
    <property type="project" value="UniProtKB-SubCell"/>
</dbReference>
<dbReference type="EMBL" id="QWEH01000008">
    <property type="protein sequence ID" value="RHW31710.1"/>
    <property type="molecule type" value="Genomic_DNA"/>
</dbReference>
<accession>A0A417YG63</accession>
<name>A0A417YG63_9BACI</name>
<evidence type="ECO:0000313" key="4">
    <source>
        <dbReference type="EMBL" id="RHW31710.1"/>
    </source>
</evidence>
<dbReference type="RefSeq" id="WP_095306991.1">
    <property type="nucleotide sequence ID" value="NZ_JAMAWL010000001.1"/>
</dbReference>
<dbReference type="InterPro" id="IPR012902">
    <property type="entry name" value="N_methyl_site"/>
</dbReference>
<dbReference type="SUPFAM" id="SSF54523">
    <property type="entry name" value="Pili subunits"/>
    <property type="match status" value="1"/>
</dbReference>
<keyword evidence="3" id="KW-0812">Transmembrane</keyword>
<dbReference type="NCBIfam" id="TIGR02532">
    <property type="entry name" value="IV_pilin_GFxxxE"/>
    <property type="match status" value="1"/>
</dbReference>
<dbReference type="AlphaFoldDB" id="A0A417YG63"/>
<reference evidence="4 5" key="1">
    <citation type="journal article" date="2007" name="Int. J. Syst. Evol. Microbiol.">
        <title>Oceanobacillus profundus sp. nov., isolated from a deep-sea sediment core.</title>
        <authorList>
            <person name="Kim Y.G."/>
            <person name="Choi D.H."/>
            <person name="Hyun S."/>
            <person name="Cho B.C."/>
        </authorList>
    </citation>
    <scope>NUCLEOTIDE SEQUENCE [LARGE SCALE GENOMIC DNA]</scope>
    <source>
        <strain evidence="4 5">DSM 18246</strain>
    </source>
</reference>
<gene>
    <name evidence="4" type="ORF">D1B32_13395</name>
</gene>
<evidence type="ECO:0000256" key="3">
    <source>
        <dbReference type="SAM" id="Phobius"/>
    </source>
</evidence>
<dbReference type="PIRSF" id="PIRSF021292">
    <property type="entry name" value="Competence_ComGD"/>
    <property type="match status" value="1"/>
</dbReference>
<keyword evidence="5" id="KW-1185">Reference proteome</keyword>
<dbReference type="PROSITE" id="PS00409">
    <property type="entry name" value="PROKAR_NTER_METHYL"/>
    <property type="match status" value="1"/>
</dbReference>
<dbReference type="Pfam" id="PF07963">
    <property type="entry name" value="N_methyl"/>
    <property type="match status" value="1"/>
</dbReference>